<dbReference type="Pfam" id="PF24101">
    <property type="entry name" value="WHD_GTF3C1"/>
    <property type="match status" value="1"/>
</dbReference>
<accession>A0ABD2QD94</accession>
<evidence type="ECO:0000259" key="1">
    <source>
        <dbReference type="Pfam" id="PF24101"/>
    </source>
</evidence>
<comment type="caution">
    <text evidence="2">The sequence shown here is derived from an EMBL/GenBank/DDBJ whole genome shotgun (WGS) entry which is preliminary data.</text>
</comment>
<proteinExistence type="predicted"/>
<feature type="domain" description="GTF3C1 extended winged-helix" evidence="1">
    <location>
        <begin position="253"/>
        <end position="344"/>
    </location>
</feature>
<protein>
    <recommendedName>
        <fullName evidence="1">GTF3C1 extended winged-helix domain-containing protein</fullName>
    </recommendedName>
</protein>
<evidence type="ECO:0000313" key="3">
    <source>
        <dbReference type="Proteomes" id="UP001626550"/>
    </source>
</evidence>
<reference evidence="2 3" key="1">
    <citation type="submission" date="2024-11" db="EMBL/GenBank/DDBJ databases">
        <title>Adaptive evolution of stress response genes in parasites aligns with host niche diversity.</title>
        <authorList>
            <person name="Hahn C."/>
            <person name="Resl P."/>
        </authorList>
    </citation>
    <scope>NUCLEOTIDE SEQUENCE [LARGE SCALE GENOMIC DNA]</scope>
    <source>
        <strain evidence="2">EGGRZ-B1_66</strain>
        <tissue evidence="2">Body</tissue>
    </source>
</reference>
<dbReference type="AlphaFoldDB" id="A0ABD2QD94"/>
<dbReference type="EMBL" id="JBJKFK010000415">
    <property type="protein sequence ID" value="KAL3317197.1"/>
    <property type="molecule type" value="Genomic_DNA"/>
</dbReference>
<dbReference type="InterPro" id="IPR056467">
    <property type="entry name" value="eWH_GTF3C1"/>
</dbReference>
<organism evidence="2 3">
    <name type="scientific">Cichlidogyrus casuarinus</name>
    <dbReference type="NCBI Taxonomy" id="1844966"/>
    <lineage>
        <taxon>Eukaryota</taxon>
        <taxon>Metazoa</taxon>
        <taxon>Spiralia</taxon>
        <taxon>Lophotrochozoa</taxon>
        <taxon>Platyhelminthes</taxon>
        <taxon>Monogenea</taxon>
        <taxon>Monopisthocotylea</taxon>
        <taxon>Dactylogyridea</taxon>
        <taxon>Ancyrocephalidae</taxon>
        <taxon>Cichlidogyrus</taxon>
    </lineage>
</organism>
<sequence length="595" mass="69514">MEQPLKKKTRPFRYHMLQHIRFKKIYPYYPALLLSQLSSILQLSPDQSQSESILTEKMRVPQHMQSALKQFGQKNKCIELLESNEIRQVRPFIYEDWEKEINELNCNKVLNLYDELDAFLPNKSTVDKVESPDFNDEENEVKLSDMIPTRENHPNLPLVHLNETIACSIYRNMLNSNVLLSNLEIAKMLAIPLRLVRRPLKMFTDCNLVVSEKEDFNLTKILKYKPFLDSKNAKIVSKLCSQTTPVKTVSLREARAEMIVNILKNNNGVMTRLEIYRNALREEAENGSQLTMDRKSLMRVLDDLIRQNLIIKLDTITFLRQKIPNLLDLYALSGVKTQDPEFISLCNRLVNVSKFMDVTSHVLGPAFFKMQDEFSEIERLNISKDDLVFLIQSEKFNPKFRKRQVLHQYLWYAVHGLDPRAKPVVNEEVDVYFDDLSWKRYVYPIKNDKGWCDFFDIVRQMPLGLFIWLSSRFYVPLALFHWLGTVSLDPDKSPFKHLQGKEEAMRKLKLILTPISKVEYPGGPRGPIAKWIISRMNMNCLLSLFESLVCQNLISFTNYYITDTKLSVSLRISPNFDNLSFPSSSSIKRNEMNME</sequence>
<evidence type="ECO:0000313" key="2">
    <source>
        <dbReference type="EMBL" id="KAL3317197.1"/>
    </source>
</evidence>
<dbReference type="InterPro" id="IPR044210">
    <property type="entry name" value="Tfc3-like"/>
</dbReference>
<keyword evidence="3" id="KW-1185">Reference proteome</keyword>
<dbReference type="PANTHER" id="PTHR15180:SF1">
    <property type="entry name" value="GENERAL TRANSCRIPTION FACTOR 3C POLYPEPTIDE 1"/>
    <property type="match status" value="1"/>
</dbReference>
<dbReference type="PANTHER" id="PTHR15180">
    <property type="entry name" value="GENERAL TRANSCRIPTION FACTOR 3C POLYPEPTIDE 1"/>
    <property type="match status" value="1"/>
</dbReference>
<gene>
    <name evidence="2" type="ORF">Ciccas_004150</name>
</gene>
<name>A0ABD2QD94_9PLAT</name>
<dbReference type="Proteomes" id="UP001626550">
    <property type="component" value="Unassembled WGS sequence"/>
</dbReference>